<comment type="caution">
    <text evidence="4">The sequence shown here is derived from an EMBL/GenBank/DDBJ whole genome shotgun (WGS) entry which is preliminary data.</text>
</comment>
<dbReference type="Pfam" id="PF00149">
    <property type="entry name" value="Metallophos"/>
    <property type="match status" value="1"/>
</dbReference>
<dbReference type="GO" id="GO:0016787">
    <property type="term" value="F:hydrolase activity"/>
    <property type="evidence" value="ECO:0007669"/>
    <property type="project" value="UniProtKB-KW"/>
</dbReference>
<organism evidence="4 5">
    <name type="scientific">Thelohanellus kitauei</name>
    <name type="common">Myxosporean</name>
    <dbReference type="NCBI Taxonomy" id="669202"/>
    <lineage>
        <taxon>Eukaryota</taxon>
        <taxon>Metazoa</taxon>
        <taxon>Cnidaria</taxon>
        <taxon>Myxozoa</taxon>
        <taxon>Myxosporea</taxon>
        <taxon>Bivalvulida</taxon>
        <taxon>Platysporina</taxon>
        <taxon>Myxobolidae</taxon>
        <taxon>Thelohanellus</taxon>
    </lineage>
</organism>
<dbReference type="EMBL" id="JWZT01004227">
    <property type="protein sequence ID" value="KII64543.1"/>
    <property type="molecule type" value="Genomic_DNA"/>
</dbReference>
<keyword evidence="5" id="KW-1185">Reference proteome</keyword>
<keyword evidence="1" id="KW-0732">Signal</keyword>
<dbReference type="SUPFAM" id="SSF56300">
    <property type="entry name" value="Metallo-dependent phosphatases"/>
    <property type="match status" value="1"/>
</dbReference>
<proteinExistence type="predicted"/>
<dbReference type="Proteomes" id="UP000031668">
    <property type="component" value="Unassembled WGS sequence"/>
</dbReference>
<dbReference type="InterPro" id="IPR029052">
    <property type="entry name" value="Metallo-depent_PP-like"/>
</dbReference>
<dbReference type="InterPro" id="IPR051558">
    <property type="entry name" value="Metallophosphoesterase_PAP"/>
</dbReference>
<evidence type="ECO:0000256" key="2">
    <source>
        <dbReference type="ARBA" id="ARBA00022801"/>
    </source>
</evidence>
<accession>A0A0C2J5U6</accession>
<dbReference type="AlphaFoldDB" id="A0A0C2J5U6"/>
<feature type="domain" description="Calcineurin-like phosphoesterase" evidence="3">
    <location>
        <begin position="24"/>
        <end position="228"/>
    </location>
</feature>
<evidence type="ECO:0000259" key="3">
    <source>
        <dbReference type="Pfam" id="PF00149"/>
    </source>
</evidence>
<reference evidence="4 5" key="1">
    <citation type="journal article" date="2014" name="Genome Biol. Evol.">
        <title>The genome of the myxosporean Thelohanellus kitauei shows adaptations to nutrient acquisition within its fish host.</title>
        <authorList>
            <person name="Yang Y."/>
            <person name="Xiong J."/>
            <person name="Zhou Z."/>
            <person name="Huo F."/>
            <person name="Miao W."/>
            <person name="Ran C."/>
            <person name="Liu Y."/>
            <person name="Zhang J."/>
            <person name="Feng J."/>
            <person name="Wang M."/>
            <person name="Wang M."/>
            <person name="Wang L."/>
            <person name="Yao B."/>
        </authorList>
    </citation>
    <scope>NUCLEOTIDE SEQUENCE [LARGE SCALE GENOMIC DNA]</scope>
    <source>
        <strain evidence="4">Wuqing</strain>
    </source>
</reference>
<protein>
    <submittedName>
        <fullName evidence="4">Purple acid phosphatase 7</fullName>
    </submittedName>
</protein>
<dbReference type="PANTHER" id="PTHR10161:SF14">
    <property type="entry name" value="TARTRATE-RESISTANT ACID PHOSPHATASE TYPE 5"/>
    <property type="match status" value="1"/>
</dbReference>
<dbReference type="OrthoDB" id="411211at2759"/>
<dbReference type="PANTHER" id="PTHR10161">
    <property type="entry name" value="TARTRATE-RESISTANT ACID PHOSPHATASE TYPE 5"/>
    <property type="match status" value="1"/>
</dbReference>
<evidence type="ECO:0000313" key="5">
    <source>
        <dbReference type="Proteomes" id="UP000031668"/>
    </source>
</evidence>
<dbReference type="Gene3D" id="3.60.21.10">
    <property type="match status" value="1"/>
</dbReference>
<sequence length="303" mass="34819">MFMLFKVFENYSDKTFSLDKEEINIVVIGDMGRSEHQSKIKHNVVESIKKINNESKYDLGILLGDNLYPDGFKKDDFSEIKEMFTDSFPKRDFDFDFITLLGNHEYRGDILTSIKYYRTQEPRFYQPGRFFMYTVNLSNTIIKFVCMDSTPLVDSGLISPYTMDDVIQKKVLEEMLLNTTSSTYTFLLVHHNVMKGCGPHNPISDSNILHGFTLLTNISAVINGHNHNMQLFPKGGDWNTNYLTVGNGAKISKITKNYSTDEQWCYDKSGGFGNLKITKTNALFEFIDEHGNVLRKVNILPKE</sequence>
<evidence type="ECO:0000313" key="4">
    <source>
        <dbReference type="EMBL" id="KII64543.1"/>
    </source>
</evidence>
<dbReference type="InterPro" id="IPR004843">
    <property type="entry name" value="Calcineurin-like_PHP"/>
</dbReference>
<evidence type="ECO:0000256" key="1">
    <source>
        <dbReference type="ARBA" id="ARBA00022729"/>
    </source>
</evidence>
<gene>
    <name evidence="4" type="ORF">RF11_15497</name>
</gene>
<keyword evidence="2" id="KW-0378">Hydrolase</keyword>
<name>A0A0C2J5U6_THEKT</name>